<dbReference type="InterPro" id="IPR011010">
    <property type="entry name" value="DNA_brk_join_enz"/>
</dbReference>
<dbReference type="AlphaFoldDB" id="A0A010SX88"/>
<evidence type="ECO:0000313" key="2">
    <source>
        <dbReference type="EMBL" id="EXF95368.1"/>
    </source>
</evidence>
<keyword evidence="1" id="KW-0233">DNA recombination</keyword>
<dbReference type="PATRIC" id="fig|1042209.11.peg.1878"/>
<dbReference type="GO" id="GO:0006310">
    <property type="term" value="P:DNA recombination"/>
    <property type="evidence" value="ECO:0007669"/>
    <property type="project" value="UniProtKB-KW"/>
</dbReference>
<dbReference type="Gene3D" id="1.10.443.10">
    <property type="entry name" value="Intergrase catalytic core"/>
    <property type="match status" value="1"/>
</dbReference>
<proteinExistence type="predicted"/>
<dbReference type="Proteomes" id="UP000022611">
    <property type="component" value="Unassembled WGS sequence"/>
</dbReference>
<reference evidence="2 3" key="1">
    <citation type="journal article" date="2011" name="J. Bacteriol.">
        <title>Draft genome sequence of the polycyclic aromatic hydrocarbon-degrading, genetically engineered bioluminescent bioreporter Pseudomonas fluorescens HK44.</title>
        <authorList>
            <person name="Chauhan A."/>
            <person name="Layton A.C."/>
            <person name="Williams D.E."/>
            <person name="Smartt A.E."/>
            <person name="Ripp S."/>
            <person name="Karpinets T.V."/>
            <person name="Brown S.D."/>
            <person name="Sayler G.S."/>
        </authorList>
    </citation>
    <scope>NUCLEOTIDE SEQUENCE [LARGE SCALE GENOMIC DNA]</scope>
    <source>
        <strain evidence="2 3">HK44</strain>
    </source>
</reference>
<dbReference type="GO" id="GO:0015074">
    <property type="term" value="P:DNA integration"/>
    <property type="evidence" value="ECO:0007669"/>
    <property type="project" value="InterPro"/>
</dbReference>
<protein>
    <recommendedName>
        <fullName evidence="4">Integrase</fullName>
    </recommendedName>
</protein>
<name>A0A010SX88_PSEFL</name>
<sequence>MSHGFDTLIYKIKSLREQILGYLGNELIFATSHSNDGMNAVELLAAMMNLPASKLSLVKDMIWDFNGESHILARDIEGAKSRINFGTYGSLNSTILFELKMAILCVLEIPGALRHTRRPVSYKPHTVLDIFKSVIPLINQMCARKRAEHGNHFFERSHFSLADFTEQDYRTEAEVFDRAFRNVTLQGFQILRSHFLVENLFAKPLVYVDLEALGWKKNSITNKQTRTKKKWFSNKIFEKCSREGSFAIVDFLQALKEDISDQDTLNRLDLVGYNKARSAKITRRNYDIYVVIRLTSRGYTGLEVKPFLYKLEPDYWSPQNRGMLKDKEALCKLTRAPMDNDLYEYLTHISNCACYIIAQYTGMRPSELSGCLTDDCLTSDEFGHDLIISSVIKNREVIRKLFDDMWVAIPIVRDAVKTLRILNRFKQNPYLFSNMNTVMPGEQHEANSLSGNGLSHQLCTFLKKTLTVEEFEELDVSPYTLRHSLANQMFRAAVGLPFVSYQLKHFGHHASTIGQDVRRNRVGSVTIDYGGIGETLSSGGGVDAPARMDAEREFIMNSLNPSGGYAGDNAPTHRARLEKYFKGYLEAGYSNDEIFERMAELNFAVINVGQGYCYGNATDLDDPSIPCIGSLRCNPSRCQNAVVTEANAPKWQEIYVQNTLALRRYENDPAAAFAELRESDEVSLSIEQMKLAISEAKGVLLQLGIEASV</sequence>
<comment type="caution">
    <text evidence="2">The sequence shown here is derived from an EMBL/GenBank/DDBJ whole genome shotgun (WGS) entry which is preliminary data.</text>
</comment>
<evidence type="ECO:0000313" key="3">
    <source>
        <dbReference type="Proteomes" id="UP000022611"/>
    </source>
</evidence>
<organism evidence="2 3">
    <name type="scientific">Pseudomonas fluorescens HK44</name>
    <dbReference type="NCBI Taxonomy" id="1042209"/>
    <lineage>
        <taxon>Bacteria</taxon>
        <taxon>Pseudomonadati</taxon>
        <taxon>Pseudomonadota</taxon>
        <taxon>Gammaproteobacteria</taxon>
        <taxon>Pseudomonadales</taxon>
        <taxon>Pseudomonadaceae</taxon>
        <taxon>Pseudomonas</taxon>
    </lineage>
</organism>
<dbReference type="SUPFAM" id="SSF56349">
    <property type="entry name" value="DNA breaking-rejoining enzymes"/>
    <property type="match status" value="1"/>
</dbReference>
<evidence type="ECO:0008006" key="4">
    <source>
        <dbReference type="Google" id="ProtNLM"/>
    </source>
</evidence>
<dbReference type="InterPro" id="IPR013762">
    <property type="entry name" value="Integrase-like_cat_sf"/>
</dbReference>
<dbReference type="RefSeq" id="WP_019691537.1">
    <property type="nucleotide sequence ID" value="NZ_AFOY02000008.1"/>
</dbReference>
<accession>A0A010SX88</accession>
<dbReference type="eggNOG" id="ENOG502Z8XH">
    <property type="taxonomic scope" value="Bacteria"/>
</dbReference>
<evidence type="ECO:0000256" key="1">
    <source>
        <dbReference type="ARBA" id="ARBA00023172"/>
    </source>
</evidence>
<dbReference type="GO" id="GO:0003677">
    <property type="term" value="F:DNA binding"/>
    <property type="evidence" value="ECO:0007669"/>
    <property type="project" value="InterPro"/>
</dbReference>
<gene>
    <name evidence="2" type="ORF">HK44_026575</name>
</gene>
<dbReference type="HOGENOM" id="CLU_393642_0_0_6"/>
<dbReference type="OrthoDB" id="9147145at2"/>
<dbReference type="EMBL" id="AFOY02000008">
    <property type="protein sequence ID" value="EXF95368.1"/>
    <property type="molecule type" value="Genomic_DNA"/>
</dbReference>